<dbReference type="EMBL" id="CM037158">
    <property type="protein sequence ID" value="KAH7852884.1"/>
    <property type="molecule type" value="Genomic_DNA"/>
</dbReference>
<protein>
    <submittedName>
        <fullName evidence="1">Uncharacterized protein</fullName>
    </submittedName>
</protein>
<reference evidence="1 2" key="1">
    <citation type="journal article" date="2021" name="Hortic Res">
        <title>High-quality reference genome and annotation aids understanding of berry development for evergreen blueberry (Vaccinium darrowii).</title>
        <authorList>
            <person name="Yu J."/>
            <person name="Hulse-Kemp A.M."/>
            <person name="Babiker E."/>
            <person name="Staton M."/>
        </authorList>
    </citation>
    <scope>NUCLEOTIDE SEQUENCE [LARGE SCALE GENOMIC DNA]</scope>
    <source>
        <strain evidence="2">cv. NJ 8807/NJ 8810</strain>
        <tissue evidence="1">Young leaf</tissue>
    </source>
</reference>
<keyword evidence="2" id="KW-1185">Reference proteome</keyword>
<gene>
    <name evidence="1" type="ORF">Vadar_030509</name>
</gene>
<proteinExistence type="predicted"/>
<evidence type="ECO:0000313" key="1">
    <source>
        <dbReference type="EMBL" id="KAH7852884.1"/>
    </source>
</evidence>
<name>A0ACB7YIC0_9ERIC</name>
<dbReference type="Proteomes" id="UP000828048">
    <property type="component" value="Chromosome 8"/>
</dbReference>
<evidence type="ECO:0000313" key="2">
    <source>
        <dbReference type="Proteomes" id="UP000828048"/>
    </source>
</evidence>
<sequence length="184" mass="20629">MDHNLMTKVKVVGQDRKPTSGRRTPSSRMDLGPGRAKYRATQSRCSLIPGGQIPSGPFPGGQILVEPNPGQIKSQWPNPGAVAPKRPKGDHRRRRTRRRRPNHKKKIEEQSRNHSIPTIEATPTKIELLKKKLVDLFYGTDRGLRATSEMRVEIVELITKLEVKNPTPAPTEALTLLNGKWILA</sequence>
<comment type="caution">
    <text evidence="1">The sequence shown here is derived from an EMBL/GenBank/DDBJ whole genome shotgun (WGS) entry which is preliminary data.</text>
</comment>
<accession>A0ACB7YIC0</accession>
<organism evidence="1 2">
    <name type="scientific">Vaccinium darrowii</name>
    <dbReference type="NCBI Taxonomy" id="229202"/>
    <lineage>
        <taxon>Eukaryota</taxon>
        <taxon>Viridiplantae</taxon>
        <taxon>Streptophyta</taxon>
        <taxon>Embryophyta</taxon>
        <taxon>Tracheophyta</taxon>
        <taxon>Spermatophyta</taxon>
        <taxon>Magnoliopsida</taxon>
        <taxon>eudicotyledons</taxon>
        <taxon>Gunneridae</taxon>
        <taxon>Pentapetalae</taxon>
        <taxon>asterids</taxon>
        <taxon>Ericales</taxon>
        <taxon>Ericaceae</taxon>
        <taxon>Vaccinioideae</taxon>
        <taxon>Vaccinieae</taxon>
        <taxon>Vaccinium</taxon>
    </lineage>
</organism>